<dbReference type="AlphaFoldDB" id="A0A916YYK2"/>
<dbReference type="InterPro" id="IPR001173">
    <property type="entry name" value="Glyco_trans_2-like"/>
</dbReference>
<organism evidence="6 7">
    <name type="scientific">Croceicoccus mobilis</name>
    <dbReference type="NCBI Taxonomy" id="1703339"/>
    <lineage>
        <taxon>Bacteria</taxon>
        <taxon>Pseudomonadati</taxon>
        <taxon>Pseudomonadota</taxon>
        <taxon>Alphaproteobacteria</taxon>
        <taxon>Sphingomonadales</taxon>
        <taxon>Erythrobacteraceae</taxon>
        <taxon>Croceicoccus</taxon>
    </lineage>
</organism>
<comment type="similarity">
    <text evidence="1">Belongs to the glycosyltransferase 2 family.</text>
</comment>
<keyword evidence="4" id="KW-0472">Membrane</keyword>
<evidence type="ECO:0000256" key="4">
    <source>
        <dbReference type="SAM" id="Phobius"/>
    </source>
</evidence>
<keyword evidence="4" id="KW-0812">Transmembrane</keyword>
<feature type="domain" description="Glycosyltransferase 2-like" evidence="5">
    <location>
        <begin position="19"/>
        <end position="186"/>
    </location>
</feature>
<keyword evidence="4" id="KW-1133">Transmembrane helix</keyword>
<dbReference type="PANTHER" id="PTHR43179:SF12">
    <property type="entry name" value="GALACTOFURANOSYLTRANSFERASE GLFT2"/>
    <property type="match status" value="1"/>
</dbReference>
<dbReference type="RefSeq" id="WP_066775599.1">
    <property type="nucleotide sequence ID" value="NZ_BMIP01000002.1"/>
</dbReference>
<evidence type="ECO:0000259" key="5">
    <source>
        <dbReference type="Pfam" id="PF00535"/>
    </source>
</evidence>
<keyword evidence="7" id="KW-1185">Reference proteome</keyword>
<dbReference type="OrthoDB" id="8416156at2"/>
<dbReference type="Gene3D" id="3.90.550.10">
    <property type="entry name" value="Spore Coat Polysaccharide Biosynthesis Protein SpsA, Chain A"/>
    <property type="match status" value="1"/>
</dbReference>
<dbReference type="CDD" id="cd02525">
    <property type="entry name" value="Succinoglycan_BP_ExoA"/>
    <property type="match status" value="1"/>
</dbReference>
<dbReference type="Proteomes" id="UP000612349">
    <property type="component" value="Unassembled WGS sequence"/>
</dbReference>
<feature type="transmembrane region" description="Helical" evidence="4">
    <location>
        <begin position="281"/>
        <end position="299"/>
    </location>
</feature>
<sequence>MGKIEHVFDESVASTMVAIIIPTLNEERHILATLDSLARQSSGRCREIIVVDGGSSDATCDIVLQYSLRDPRVRLIHNEQQLQAAGINLAVRQLDPDTQYFIRADAHSVYPDDFIDKLLTAALTHGAQSVVTRLKAEGETCFQRAVGMVSNSVIGTGGAVHRIGGNSRWVEHGHHALFSVSSFKSLGGYDESFVANEDAEFDFRLCAAGGRIWFSNDSTIIYSPRATPAALANQYFRYGAGRARNLLKHGGKLRLRQLLPPMTVLIVSLCLFLSLASPWYLLVPFAYLGGVALGTLSIFSRIRSRCALAGIIAAPIMHFAWGAGFLVTYLRSRAMMRSVSSIR</sequence>
<evidence type="ECO:0000256" key="2">
    <source>
        <dbReference type="ARBA" id="ARBA00022676"/>
    </source>
</evidence>
<comment type="caution">
    <text evidence="6">The sequence shown here is derived from an EMBL/GenBank/DDBJ whole genome shotgun (WGS) entry which is preliminary data.</text>
</comment>
<reference evidence="6" key="1">
    <citation type="journal article" date="2014" name="Int. J. Syst. Evol. Microbiol.">
        <title>Complete genome sequence of Corynebacterium casei LMG S-19264T (=DSM 44701T), isolated from a smear-ripened cheese.</title>
        <authorList>
            <consortium name="US DOE Joint Genome Institute (JGI-PGF)"/>
            <person name="Walter F."/>
            <person name="Albersmeier A."/>
            <person name="Kalinowski J."/>
            <person name="Ruckert C."/>
        </authorList>
    </citation>
    <scope>NUCLEOTIDE SEQUENCE</scope>
    <source>
        <strain evidence="6">CGMCC 1.15360</strain>
    </source>
</reference>
<protein>
    <submittedName>
        <fullName evidence="6">Succinoglycan biosynthesis protein exoa</fullName>
    </submittedName>
</protein>
<dbReference type="InterPro" id="IPR029044">
    <property type="entry name" value="Nucleotide-diphossugar_trans"/>
</dbReference>
<evidence type="ECO:0000256" key="3">
    <source>
        <dbReference type="ARBA" id="ARBA00022679"/>
    </source>
</evidence>
<evidence type="ECO:0000313" key="6">
    <source>
        <dbReference type="EMBL" id="GGD65985.1"/>
    </source>
</evidence>
<feature type="transmembrane region" description="Helical" evidence="4">
    <location>
        <begin position="306"/>
        <end position="330"/>
    </location>
</feature>
<proteinExistence type="inferred from homology"/>
<name>A0A916YYK2_9SPHN</name>
<evidence type="ECO:0000313" key="7">
    <source>
        <dbReference type="Proteomes" id="UP000612349"/>
    </source>
</evidence>
<evidence type="ECO:0000256" key="1">
    <source>
        <dbReference type="ARBA" id="ARBA00006739"/>
    </source>
</evidence>
<accession>A0A916YYK2</accession>
<dbReference type="Pfam" id="PF00535">
    <property type="entry name" value="Glycos_transf_2"/>
    <property type="match status" value="1"/>
</dbReference>
<gene>
    <name evidence="6" type="ORF">GCM10010990_14350</name>
</gene>
<dbReference type="SUPFAM" id="SSF53448">
    <property type="entry name" value="Nucleotide-diphospho-sugar transferases"/>
    <property type="match status" value="1"/>
</dbReference>
<keyword evidence="2" id="KW-0328">Glycosyltransferase</keyword>
<dbReference type="EMBL" id="BMIP01000002">
    <property type="protein sequence ID" value="GGD65985.1"/>
    <property type="molecule type" value="Genomic_DNA"/>
</dbReference>
<dbReference type="PANTHER" id="PTHR43179">
    <property type="entry name" value="RHAMNOSYLTRANSFERASE WBBL"/>
    <property type="match status" value="1"/>
</dbReference>
<dbReference type="GO" id="GO:0016757">
    <property type="term" value="F:glycosyltransferase activity"/>
    <property type="evidence" value="ECO:0007669"/>
    <property type="project" value="UniProtKB-KW"/>
</dbReference>
<keyword evidence="3" id="KW-0808">Transferase</keyword>
<reference evidence="6" key="2">
    <citation type="submission" date="2020-09" db="EMBL/GenBank/DDBJ databases">
        <authorList>
            <person name="Sun Q."/>
            <person name="Zhou Y."/>
        </authorList>
    </citation>
    <scope>NUCLEOTIDE SEQUENCE</scope>
    <source>
        <strain evidence="6">CGMCC 1.15360</strain>
    </source>
</reference>